<proteinExistence type="predicted"/>
<evidence type="ECO:0000313" key="4">
    <source>
        <dbReference type="Proteomes" id="UP001154282"/>
    </source>
</evidence>
<name>A0AAV0QTG4_9ROSI</name>
<feature type="coiled-coil region" evidence="1">
    <location>
        <begin position="128"/>
        <end position="155"/>
    </location>
</feature>
<evidence type="ECO:0000313" key="3">
    <source>
        <dbReference type="EMBL" id="CAI0548464.1"/>
    </source>
</evidence>
<sequence>MITILDDIKSRLERSHSNSKKRMAQLRRCNTDLRPNRAAAAEKKGPEAAAIPDDKKEIMGSQLARRVSELSEMEELVNLLKTQNETLTSKLQASAAGATGDCQGVNNAALQERNKQLSDQLLKSLDSYRTMKRKYKGAKEECSALREAVEEETAAGLARIRMLKQRLDNREDEPVDIEGEIGALEKMFEQFKVKISKEEKKRVTAMAAAADGGKRRGEHDRPSM</sequence>
<protein>
    <submittedName>
        <fullName evidence="3">Uncharacterized protein</fullName>
    </submittedName>
</protein>
<reference evidence="3" key="1">
    <citation type="submission" date="2022-08" db="EMBL/GenBank/DDBJ databases">
        <authorList>
            <person name="Gutierrez-Valencia J."/>
        </authorList>
    </citation>
    <scope>NUCLEOTIDE SEQUENCE</scope>
</reference>
<accession>A0AAV0QTG4</accession>
<dbReference type="EMBL" id="CAMGYJ010000010">
    <property type="protein sequence ID" value="CAI0548464.1"/>
    <property type="molecule type" value="Genomic_DNA"/>
</dbReference>
<comment type="caution">
    <text evidence="3">The sequence shown here is derived from an EMBL/GenBank/DDBJ whole genome shotgun (WGS) entry which is preliminary data.</text>
</comment>
<gene>
    <name evidence="3" type="ORF">LITE_LOCUS44780</name>
</gene>
<evidence type="ECO:0000256" key="2">
    <source>
        <dbReference type="SAM" id="MobiDB-lite"/>
    </source>
</evidence>
<evidence type="ECO:0000256" key="1">
    <source>
        <dbReference type="SAM" id="Coils"/>
    </source>
</evidence>
<dbReference type="PANTHER" id="PTHR38378:SF3">
    <property type="entry name" value="MYOSIN HEAVY CHAIN-LIKE PROTEIN"/>
    <property type="match status" value="1"/>
</dbReference>
<feature type="compositionally biased region" description="Basic and acidic residues" evidence="2">
    <location>
        <begin position="212"/>
        <end position="224"/>
    </location>
</feature>
<dbReference type="PANTHER" id="PTHR38378">
    <property type="entry name" value="MYOSIN HEAVY CHAIN-LIKE PROTEIN"/>
    <property type="match status" value="1"/>
</dbReference>
<organism evidence="3 4">
    <name type="scientific">Linum tenue</name>
    <dbReference type="NCBI Taxonomy" id="586396"/>
    <lineage>
        <taxon>Eukaryota</taxon>
        <taxon>Viridiplantae</taxon>
        <taxon>Streptophyta</taxon>
        <taxon>Embryophyta</taxon>
        <taxon>Tracheophyta</taxon>
        <taxon>Spermatophyta</taxon>
        <taxon>Magnoliopsida</taxon>
        <taxon>eudicotyledons</taxon>
        <taxon>Gunneridae</taxon>
        <taxon>Pentapetalae</taxon>
        <taxon>rosids</taxon>
        <taxon>fabids</taxon>
        <taxon>Malpighiales</taxon>
        <taxon>Linaceae</taxon>
        <taxon>Linum</taxon>
    </lineage>
</organism>
<feature type="region of interest" description="Disordered" evidence="2">
    <location>
        <begin position="205"/>
        <end position="224"/>
    </location>
</feature>
<keyword evidence="1" id="KW-0175">Coiled coil</keyword>
<keyword evidence="4" id="KW-1185">Reference proteome</keyword>
<dbReference type="Proteomes" id="UP001154282">
    <property type="component" value="Unassembled WGS sequence"/>
</dbReference>
<dbReference type="AlphaFoldDB" id="A0AAV0QTG4"/>